<reference evidence="1 2" key="1">
    <citation type="submission" date="2021-03" db="EMBL/GenBank/DDBJ databases">
        <title>Sequencing the genomes of 1000 actinobacteria strains.</title>
        <authorList>
            <person name="Klenk H.-P."/>
        </authorList>
    </citation>
    <scope>NUCLEOTIDE SEQUENCE [LARGE SCALE GENOMIC DNA]</scope>
    <source>
        <strain evidence="1 2">DSM 15797</strain>
    </source>
</reference>
<organism evidence="1 2">
    <name type="scientific">Paeniglutamicibacter kerguelensis</name>
    <dbReference type="NCBI Taxonomy" id="254788"/>
    <lineage>
        <taxon>Bacteria</taxon>
        <taxon>Bacillati</taxon>
        <taxon>Actinomycetota</taxon>
        <taxon>Actinomycetes</taxon>
        <taxon>Micrococcales</taxon>
        <taxon>Micrococcaceae</taxon>
        <taxon>Paeniglutamicibacter</taxon>
    </lineage>
</organism>
<keyword evidence="2" id="KW-1185">Reference proteome</keyword>
<gene>
    <name evidence="1" type="ORF">JOF47_000873</name>
</gene>
<dbReference type="EMBL" id="JAGIOF010000001">
    <property type="protein sequence ID" value="MBP2385362.1"/>
    <property type="molecule type" value="Genomic_DNA"/>
</dbReference>
<proteinExistence type="predicted"/>
<name>A0ABS4XA67_9MICC</name>
<dbReference type="InterPro" id="IPR012334">
    <property type="entry name" value="Pectin_lyas_fold"/>
</dbReference>
<evidence type="ECO:0000313" key="1">
    <source>
        <dbReference type="EMBL" id="MBP2385362.1"/>
    </source>
</evidence>
<dbReference type="RefSeq" id="WP_209996171.1">
    <property type="nucleotide sequence ID" value="NZ_BAAAJY010000015.1"/>
</dbReference>
<dbReference type="SUPFAM" id="SSF51126">
    <property type="entry name" value="Pectin lyase-like"/>
    <property type="match status" value="1"/>
</dbReference>
<dbReference type="Proteomes" id="UP001296993">
    <property type="component" value="Unassembled WGS sequence"/>
</dbReference>
<comment type="caution">
    <text evidence="1">The sequence shown here is derived from an EMBL/GenBank/DDBJ whole genome shotgun (WGS) entry which is preliminary data.</text>
</comment>
<sequence>MEVIVISSDAPAAVKATAGTYVLVATGTNDGAVINAAIDLAAALQARNDTSPAGAAQLGTVRLTGGRFNITSPILMRSGVRLTGAGWLTELRAVNCTAAGMIMLASAGDHMVMVEKCG</sequence>
<dbReference type="Gene3D" id="2.160.20.10">
    <property type="entry name" value="Single-stranded right-handed beta-helix, Pectin lyase-like"/>
    <property type="match status" value="1"/>
</dbReference>
<dbReference type="InterPro" id="IPR011050">
    <property type="entry name" value="Pectin_lyase_fold/virulence"/>
</dbReference>
<evidence type="ECO:0000313" key="2">
    <source>
        <dbReference type="Proteomes" id="UP001296993"/>
    </source>
</evidence>
<protein>
    <submittedName>
        <fullName evidence="1">Polygalacturonase</fullName>
    </submittedName>
</protein>
<accession>A0ABS4XA67</accession>